<organism evidence="1">
    <name type="scientific">bioreactor metagenome</name>
    <dbReference type="NCBI Taxonomy" id="1076179"/>
    <lineage>
        <taxon>unclassified sequences</taxon>
        <taxon>metagenomes</taxon>
        <taxon>ecological metagenomes</taxon>
    </lineage>
</organism>
<reference evidence="1" key="1">
    <citation type="submission" date="2019-08" db="EMBL/GenBank/DDBJ databases">
        <authorList>
            <person name="Kucharzyk K."/>
            <person name="Murdoch R.W."/>
            <person name="Higgins S."/>
            <person name="Loffler F."/>
        </authorList>
    </citation>
    <scope>NUCLEOTIDE SEQUENCE</scope>
</reference>
<gene>
    <name evidence="1" type="ORF">SDC9_16426</name>
</gene>
<comment type="caution">
    <text evidence="1">The sequence shown here is derived from an EMBL/GenBank/DDBJ whole genome shotgun (WGS) entry which is preliminary data.</text>
</comment>
<dbReference type="EMBL" id="VSSQ01000054">
    <property type="protein sequence ID" value="MPL70667.1"/>
    <property type="molecule type" value="Genomic_DNA"/>
</dbReference>
<accession>A0A644TW60</accession>
<evidence type="ECO:0000313" key="1">
    <source>
        <dbReference type="EMBL" id="MPL70667.1"/>
    </source>
</evidence>
<protein>
    <submittedName>
        <fullName evidence="1">Uncharacterized protein</fullName>
    </submittedName>
</protein>
<name>A0A644TW60_9ZZZZ</name>
<proteinExistence type="predicted"/>
<sequence>MEKFDALEPEALMIRLQNTFRVELRVLEGCRTGCNPGHLWRALEIAQERNMDVEPLAAISILLARVANGKKYSLVSTPEACYTRL</sequence>
<dbReference type="AlphaFoldDB" id="A0A644TW60"/>